<dbReference type="RefSeq" id="WP_094362468.1">
    <property type="nucleotide sequence ID" value="NZ_NMVQ01000001.1"/>
</dbReference>
<dbReference type="Proteomes" id="UP000216311">
    <property type="component" value="Unassembled WGS sequence"/>
</dbReference>
<keyword evidence="1" id="KW-0472">Membrane</keyword>
<keyword evidence="3" id="KW-1185">Reference proteome</keyword>
<organism evidence="2 3">
    <name type="scientific">Enemella dayhoffiae</name>
    <dbReference type="NCBI Taxonomy" id="2016507"/>
    <lineage>
        <taxon>Bacteria</taxon>
        <taxon>Bacillati</taxon>
        <taxon>Actinomycetota</taxon>
        <taxon>Actinomycetes</taxon>
        <taxon>Propionibacteriales</taxon>
        <taxon>Propionibacteriaceae</taxon>
        <taxon>Enemella</taxon>
    </lineage>
</organism>
<keyword evidence="1" id="KW-0812">Transmembrane</keyword>
<name>A0A255HBC2_9ACTN</name>
<keyword evidence="1" id="KW-1133">Transmembrane helix</keyword>
<sequence length="133" mass="13166">MTGERLARLSLRFDAAYCIVVGLVVAASSSFASAAVALPMPLLVGIGGITALWGGYVCHASATRPIRARTRLVMIADLVASAGLALTGALAGTTVLTLATLALAVDVAAFAVSQGVALRRLSIDGSPGAASAG</sequence>
<evidence type="ECO:0000313" key="3">
    <source>
        <dbReference type="Proteomes" id="UP000216311"/>
    </source>
</evidence>
<evidence type="ECO:0000256" key="1">
    <source>
        <dbReference type="SAM" id="Phobius"/>
    </source>
</evidence>
<feature type="transmembrane region" description="Helical" evidence="1">
    <location>
        <begin position="42"/>
        <end position="60"/>
    </location>
</feature>
<dbReference type="EMBL" id="NMVQ01000001">
    <property type="protein sequence ID" value="OYO25260.1"/>
    <property type="molecule type" value="Genomic_DNA"/>
</dbReference>
<feature type="transmembrane region" description="Helical" evidence="1">
    <location>
        <begin position="72"/>
        <end position="92"/>
    </location>
</feature>
<comment type="caution">
    <text evidence="2">The sequence shown here is derived from an EMBL/GenBank/DDBJ whole genome shotgun (WGS) entry which is preliminary data.</text>
</comment>
<proteinExistence type="predicted"/>
<evidence type="ECO:0008006" key="4">
    <source>
        <dbReference type="Google" id="ProtNLM"/>
    </source>
</evidence>
<reference evidence="2 3" key="1">
    <citation type="submission" date="2017-07" db="EMBL/GenBank/DDBJ databases">
        <title>Draft whole genome sequences of clinical Proprionibacteriaceae strains.</title>
        <authorList>
            <person name="Bernier A.-M."/>
            <person name="Bernard K."/>
            <person name="Domingo M.-C."/>
        </authorList>
    </citation>
    <scope>NUCLEOTIDE SEQUENCE [LARGE SCALE GENOMIC DNA]</scope>
    <source>
        <strain evidence="2 3">NML 130396</strain>
    </source>
</reference>
<dbReference type="OrthoDB" id="4991515at2"/>
<evidence type="ECO:0000313" key="2">
    <source>
        <dbReference type="EMBL" id="OYO25260.1"/>
    </source>
</evidence>
<gene>
    <name evidence="2" type="ORF">CGZ93_02110</name>
</gene>
<feature type="transmembrane region" description="Helical" evidence="1">
    <location>
        <begin position="15"/>
        <end position="36"/>
    </location>
</feature>
<dbReference type="AlphaFoldDB" id="A0A255HBC2"/>
<protein>
    <recommendedName>
        <fullName evidence="4">DUF2568 domain-containing protein</fullName>
    </recommendedName>
</protein>
<accession>A0A255HBC2</accession>